<dbReference type="AlphaFoldDB" id="A0A7S2TXA9"/>
<dbReference type="SUPFAM" id="SSF50729">
    <property type="entry name" value="PH domain-like"/>
    <property type="match status" value="1"/>
</dbReference>
<dbReference type="GO" id="GO:0005769">
    <property type="term" value="C:early endosome"/>
    <property type="evidence" value="ECO:0007669"/>
    <property type="project" value="TreeGrafter"/>
</dbReference>
<dbReference type="InterPro" id="IPR011993">
    <property type="entry name" value="PH-like_dom_sf"/>
</dbReference>
<dbReference type="GO" id="GO:0042147">
    <property type="term" value="P:retrograde transport, endosome to Golgi"/>
    <property type="evidence" value="ECO:0007669"/>
    <property type="project" value="TreeGrafter"/>
</dbReference>
<dbReference type="PROSITE" id="PS50003">
    <property type="entry name" value="PH_DOMAIN"/>
    <property type="match status" value="1"/>
</dbReference>
<dbReference type="SMART" id="SM00233">
    <property type="entry name" value="PH"/>
    <property type="match status" value="1"/>
</dbReference>
<dbReference type="GO" id="GO:0007032">
    <property type="term" value="P:endosome organization"/>
    <property type="evidence" value="ECO:0007669"/>
    <property type="project" value="TreeGrafter"/>
</dbReference>
<name>A0A7S2TXA9_9EUKA</name>
<evidence type="ECO:0000313" key="4">
    <source>
        <dbReference type="EMBL" id="CAD9772595.1"/>
    </source>
</evidence>
<dbReference type="GO" id="GO:0001881">
    <property type="term" value="P:receptor recycling"/>
    <property type="evidence" value="ECO:0007669"/>
    <property type="project" value="TreeGrafter"/>
</dbReference>
<organism evidence="4">
    <name type="scientific">Lotharella oceanica</name>
    <dbReference type="NCBI Taxonomy" id="641309"/>
    <lineage>
        <taxon>Eukaryota</taxon>
        <taxon>Sar</taxon>
        <taxon>Rhizaria</taxon>
        <taxon>Cercozoa</taxon>
        <taxon>Chlorarachniophyceae</taxon>
        <taxon>Lotharella</taxon>
    </lineage>
</organism>
<accession>A0A7S2TXA9</accession>
<reference evidence="4" key="1">
    <citation type="submission" date="2021-01" db="EMBL/GenBank/DDBJ databases">
        <authorList>
            <person name="Corre E."/>
            <person name="Pelletier E."/>
            <person name="Niang G."/>
            <person name="Scheremetjew M."/>
            <person name="Finn R."/>
            <person name="Kale V."/>
            <person name="Holt S."/>
            <person name="Cochrane G."/>
            <person name="Meng A."/>
            <person name="Brown T."/>
            <person name="Cohen L."/>
        </authorList>
    </citation>
    <scope>NUCLEOTIDE SEQUENCE</scope>
    <source>
        <strain evidence="4">CCMP622</strain>
    </source>
</reference>
<evidence type="ECO:0000256" key="2">
    <source>
        <dbReference type="SAM" id="MobiDB-lite"/>
    </source>
</evidence>
<dbReference type="InterPro" id="IPR045188">
    <property type="entry name" value="Boi1/Boi2-like"/>
</dbReference>
<dbReference type="InterPro" id="IPR001849">
    <property type="entry name" value="PH_domain"/>
</dbReference>
<dbReference type="EMBL" id="HBHP01026775">
    <property type="protein sequence ID" value="CAD9772595.1"/>
    <property type="molecule type" value="Transcribed_RNA"/>
</dbReference>
<dbReference type="PANTHER" id="PTHR22902">
    <property type="entry name" value="SESQUIPEDALIAN"/>
    <property type="match status" value="1"/>
</dbReference>
<keyword evidence="1" id="KW-0597">Phosphoprotein</keyword>
<evidence type="ECO:0000259" key="3">
    <source>
        <dbReference type="PROSITE" id="PS50003"/>
    </source>
</evidence>
<dbReference type="GO" id="GO:0005829">
    <property type="term" value="C:cytosol"/>
    <property type="evidence" value="ECO:0007669"/>
    <property type="project" value="GOC"/>
</dbReference>
<feature type="domain" description="PH" evidence="3">
    <location>
        <begin position="17"/>
        <end position="112"/>
    </location>
</feature>
<evidence type="ECO:0000256" key="1">
    <source>
        <dbReference type="ARBA" id="ARBA00022553"/>
    </source>
</evidence>
<feature type="region of interest" description="Disordered" evidence="2">
    <location>
        <begin position="131"/>
        <end position="152"/>
    </location>
</feature>
<dbReference type="Gene3D" id="2.30.29.30">
    <property type="entry name" value="Pleckstrin-homology domain (PH domain)/Phosphotyrosine-binding domain (PTB)"/>
    <property type="match status" value="1"/>
</dbReference>
<dbReference type="Pfam" id="PF00169">
    <property type="entry name" value="PH"/>
    <property type="match status" value="1"/>
</dbReference>
<protein>
    <recommendedName>
        <fullName evidence="3">PH domain-containing protein</fullName>
    </recommendedName>
</protein>
<proteinExistence type="predicted"/>
<dbReference type="GO" id="GO:0055037">
    <property type="term" value="C:recycling endosome"/>
    <property type="evidence" value="ECO:0007669"/>
    <property type="project" value="TreeGrafter"/>
</dbReference>
<dbReference type="GO" id="GO:0005802">
    <property type="term" value="C:trans-Golgi network"/>
    <property type="evidence" value="ECO:0007669"/>
    <property type="project" value="TreeGrafter"/>
</dbReference>
<gene>
    <name evidence="4" type="ORF">LSP00402_LOCUS16585</name>
</gene>
<dbReference type="PANTHER" id="PTHR22902:SF27">
    <property type="entry name" value="PLECKSTRIN HOMOLOGY DOMAIN-CONTAINING FAMILY A MEMBER 3"/>
    <property type="match status" value="1"/>
</dbReference>
<sequence>MSEWGVYLKGSGGVQTGVAKAGYMYKRGEINSAYKKRYFEVILGELAYFGERGEKMKGLIALKGATLNAKPEDNEENGMQVELKDKSRIYYLQTEDAKSFKEWSAAIAKCIVGGKVLLGATLEDTKTSKLNDSIEVDESRRRSTAASSFAVD</sequence>